<evidence type="ECO:0000259" key="2">
    <source>
        <dbReference type="Pfam" id="PF07992"/>
    </source>
</evidence>
<evidence type="ECO:0000313" key="4">
    <source>
        <dbReference type="Proteomes" id="UP000198908"/>
    </source>
</evidence>
<dbReference type="InterPro" id="IPR041854">
    <property type="entry name" value="BFD-like_2Fe2S-bd_dom_sf"/>
</dbReference>
<dbReference type="InterPro" id="IPR023753">
    <property type="entry name" value="FAD/NAD-binding_dom"/>
</dbReference>
<dbReference type="RefSeq" id="WP_091997151.1">
    <property type="nucleotide sequence ID" value="NZ_FMYQ01000010.1"/>
</dbReference>
<feature type="domain" description="FAD/NAD(P)-binding" evidence="2">
    <location>
        <begin position="5"/>
        <end position="274"/>
    </location>
</feature>
<dbReference type="EMBL" id="FMYQ01000010">
    <property type="protein sequence ID" value="SDC77092.1"/>
    <property type="molecule type" value="Genomic_DNA"/>
</dbReference>
<dbReference type="PANTHER" id="PTHR42949">
    <property type="entry name" value="ANAEROBIC GLYCEROL-3-PHOSPHATE DEHYDROGENASE SUBUNIT B"/>
    <property type="match status" value="1"/>
</dbReference>
<sequence>MNGPDVLVVGGGPAGVAAAIELAKQNLSVLMVEQRSTPGGAIHRARHDGGPGAAPVARRHRRNWSRLLAALDTYAAKIDVLTETVFAGIDGEGQCLLDVRAQGRVRTLRPSAIIFAVGATEEILPRSGWELPGVVTAGGLQVQIKEIGAPTAGRIVIVGTGPLPLALASQLASLGNPPAALIESANPRRNAIASPLAALKLLARLPLLAEGVGYLCRLALHRVPRLRGYTVTQIVRSGNGMRVTAVRDDTPAIEFEADLVVLHDGLRPNDRALPQGSLHGIRIARAGDCREILGADAAIGDGRIAARRIAAELRGKTALAAEPGWRRRARMFQSALACLYRTEPPPITPDTVVCRCEGVTYAQLIDDGSTTSAREMRLLSRVGMGPCQGRFCARAASRVALEAGCDFPPDEIDGASPRWPIRPVSVEALASANEL</sequence>
<dbReference type="CDD" id="cd19946">
    <property type="entry name" value="GlpA-like_Fer2_BFD-like"/>
    <property type="match status" value="1"/>
</dbReference>
<dbReference type="InterPro" id="IPR036188">
    <property type="entry name" value="FAD/NAD-bd_sf"/>
</dbReference>
<gene>
    <name evidence="3" type="ORF">SAMN05421548_11078</name>
</gene>
<keyword evidence="1" id="KW-0560">Oxidoreductase</keyword>
<dbReference type="AlphaFoldDB" id="A0A1G6PA41"/>
<accession>A0A1G6PA41</accession>
<keyword evidence="4" id="KW-1185">Reference proteome</keyword>
<name>A0A1G6PA41_9BURK</name>
<dbReference type="PANTHER" id="PTHR42949:SF3">
    <property type="entry name" value="ANAEROBIC GLYCEROL-3-PHOSPHATE DEHYDROGENASE SUBUNIT B"/>
    <property type="match status" value="1"/>
</dbReference>
<dbReference type="InterPro" id="IPR051691">
    <property type="entry name" value="Metab_Enz_Cyan_OpOx_G3PDH"/>
</dbReference>
<dbReference type="STRING" id="416944.SAMN05421548_11078"/>
<dbReference type="Proteomes" id="UP000198908">
    <property type="component" value="Unassembled WGS sequence"/>
</dbReference>
<dbReference type="Gene3D" id="1.10.10.1100">
    <property type="entry name" value="BFD-like [2Fe-2S]-binding domain"/>
    <property type="match status" value="1"/>
</dbReference>
<dbReference type="Pfam" id="PF07992">
    <property type="entry name" value="Pyr_redox_2"/>
    <property type="match status" value="1"/>
</dbReference>
<dbReference type="PRINTS" id="PR00411">
    <property type="entry name" value="PNDRDTASEI"/>
</dbReference>
<protein>
    <submittedName>
        <fullName evidence="3">NADPH-dependent 2,4-dienoyl-CoA reductase, sulfur reductase</fullName>
    </submittedName>
</protein>
<evidence type="ECO:0000313" key="3">
    <source>
        <dbReference type="EMBL" id="SDC77092.1"/>
    </source>
</evidence>
<organism evidence="3 4">
    <name type="scientific">Paraburkholderia lycopersici</name>
    <dbReference type="NCBI Taxonomy" id="416944"/>
    <lineage>
        <taxon>Bacteria</taxon>
        <taxon>Pseudomonadati</taxon>
        <taxon>Pseudomonadota</taxon>
        <taxon>Betaproteobacteria</taxon>
        <taxon>Burkholderiales</taxon>
        <taxon>Burkholderiaceae</taxon>
        <taxon>Paraburkholderia</taxon>
    </lineage>
</organism>
<reference evidence="4" key="1">
    <citation type="submission" date="2016-09" db="EMBL/GenBank/DDBJ databases">
        <authorList>
            <person name="Varghese N."/>
            <person name="Submissions S."/>
        </authorList>
    </citation>
    <scope>NUCLEOTIDE SEQUENCE [LARGE SCALE GENOMIC DNA]</scope>
    <source>
        <strain evidence="4">TNe-862</strain>
    </source>
</reference>
<evidence type="ECO:0000256" key="1">
    <source>
        <dbReference type="ARBA" id="ARBA00023002"/>
    </source>
</evidence>
<dbReference type="SUPFAM" id="SSF51905">
    <property type="entry name" value="FAD/NAD(P)-binding domain"/>
    <property type="match status" value="1"/>
</dbReference>
<dbReference type="PRINTS" id="PR00368">
    <property type="entry name" value="FADPNR"/>
</dbReference>
<dbReference type="OrthoDB" id="8626742at2"/>
<dbReference type="Gene3D" id="3.50.50.60">
    <property type="entry name" value="FAD/NAD(P)-binding domain"/>
    <property type="match status" value="2"/>
</dbReference>
<dbReference type="GO" id="GO:0016491">
    <property type="term" value="F:oxidoreductase activity"/>
    <property type="evidence" value="ECO:0007669"/>
    <property type="project" value="UniProtKB-KW"/>
</dbReference>
<proteinExistence type="predicted"/>